<sequence length="401" mass="46618">MEVPSDMKDLQCYGCSPVSVQVQGSDFKKLIDVEGKCMKESEDERMVLMTNEVNRFDFLPDDILSDILKRLPDAFLCYKAKYVCRRWFNICTNTILLDDASFILEKSSGIHTARLVGVREEQQGLEVKEQKLDIPFVRIKSWYNEFLLIMDCSCSLYVFNLITNQRSYLPECHTICRPHFTDRCGVALCFDGFKGVYKVVHVFRGPPFRFHILILGSEMGSCVTSSWKRVEVGWDMDWQNCWSDPVSVQIQGRFFHWDVHCSKYLVSVDMVKEEIYQMSLPGSNDHMCSLYSIFEMGGFLTLIDGVCRGKADIWVLKDFQRMKWEKLLSISLPDYYIEKYPVTCFISPVCGVISKRYIIFRKHRSGKYCSYDLKDGVVKELNIHIECGDRYVVRSSAPKFM</sequence>
<dbReference type="PANTHER" id="PTHR35546">
    <property type="entry name" value="F-BOX PROTEIN INTERACTION DOMAIN PROTEIN-RELATED"/>
    <property type="match status" value="1"/>
</dbReference>
<dbReference type="AlphaFoldDB" id="A0AAU9NLI8"/>
<dbReference type="EMBL" id="CAKMRJ010004445">
    <property type="protein sequence ID" value="CAH1438676.1"/>
    <property type="molecule type" value="Genomic_DNA"/>
</dbReference>
<dbReference type="Pfam" id="PF08268">
    <property type="entry name" value="FBA_3"/>
    <property type="match status" value="1"/>
</dbReference>
<dbReference type="Proteomes" id="UP001157418">
    <property type="component" value="Unassembled WGS sequence"/>
</dbReference>
<dbReference type="SUPFAM" id="SSF81383">
    <property type="entry name" value="F-box domain"/>
    <property type="match status" value="1"/>
</dbReference>
<keyword evidence="3" id="KW-1185">Reference proteome</keyword>
<evidence type="ECO:0000259" key="1">
    <source>
        <dbReference type="PROSITE" id="PS50181"/>
    </source>
</evidence>
<evidence type="ECO:0000313" key="3">
    <source>
        <dbReference type="Proteomes" id="UP001157418"/>
    </source>
</evidence>
<reference evidence="2 3" key="1">
    <citation type="submission" date="2022-01" db="EMBL/GenBank/DDBJ databases">
        <authorList>
            <person name="Xiong W."/>
            <person name="Schranz E."/>
        </authorList>
    </citation>
    <scope>NUCLEOTIDE SEQUENCE [LARGE SCALE GENOMIC DNA]</scope>
</reference>
<accession>A0AAU9NLI8</accession>
<comment type="caution">
    <text evidence="2">The sequence shown here is derived from an EMBL/GenBank/DDBJ whole genome shotgun (WGS) entry which is preliminary data.</text>
</comment>
<dbReference type="InterPro" id="IPR017451">
    <property type="entry name" value="F-box-assoc_interact_dom"/>
</dbReference>
<dbReference type="InterPro" id="IPR055290">
    <property type="entry name" value="At3g26010-like"/>
</dbReference>
<dbReference type="NCBIfam" id="TIGR01640">
    <property type="entry name" value="F_box_assoc_1"/>
    <property type="match status" value="1"/>
</dbReference>
<evidence type="ECO:0000313" key="2">
    <source>
        <dbReference type="EMBL" id="CAH1438676.1"/>
    </source>
</evidence>
<name>A0AAU9NLI8_9ASTR</name>
<dbReference type="Pfam" id="PF12937">
    <property type="entry name" value="F-box-like"/>
    <property type="match status" value="1"/>
</dbReference>
<dbReference type="InterPro" id="IPR001810">
    <property type="entry name" value="F-box_dom"/>
</dbReference>
<proteinExistence type="predicted"/>
<dbReference type="PROSITE" id="PS50181">
    <property type="entry name" value="FBOX"/>
    <property type="match status" value="1"/>
</dbReference>
<feature type="domain" description="F-box" evidence="1">
    <location>
        <begin position="53"/>
        <end position="100"/>
    </location>
</feature>
<dbReference type="InterPro" id="IPR013187">
    <property type="entry name" value="F-box-assoc_dom_typ3"/>
</dbReference>
<dbReference type="InterPro" id="IPR036047">
    <property type="entry name" value="F-box-like_dom_sf"/>
</dbReference>
<dbReference type="PANTHER" id="PTHR35546:SF25">
    <property type="entry name" value="F-BOX DOMAIN-CONTAINING PROTEIN"/>
    <property type="match status" value="1"/>
</dbReference>
<protein>
    <recommendedName>
        <fullName evidence="1">F-box domain-containing protein</fullName>
    </recommendedName>
</protein>
<organism evidence="2 3">
    <name type="scientific">Lactuca virosa</name>
    <dbReference type="NCBI Taxonomy" id="75947"/>
    <lineage>
        <taxon>Eukaryota</taxon>
        <taxon>Viridiplantae</taxon>
        <taxon>Streptophyta</taxon>
        <taxon>Embryophyta</taxon>
        <taxon>Tracheophyta</taxon>
        <taxon>Spermatophyta</taxon>
        <taxon>Magnoliopsida</taxon>
        <taxon>eudicotyledons</taxon>
        <taxon>Gunneridae</taxon>
        <taxon>Pentapetalae</taxon>
        <taxon>asterids</taxon>
        <taxon>campanulids</taxon>
        <taxon>Asterales</taxon>
        <taxon>Asteraceae</taxon>
        <taxon>Cichorioideae</taxon>
        <taxon>Cichorieae</taxon>
        <taxon>Lactucinae</taxon>
        <taxon>Lactuca</taxon>
    </lineage>
</organism>
<gene>
    <name evidence="2" type="ORF">LVIROSA_LOCUS24922</name>
</gene>
<dbReference type="Gene3D" id="1.20.1280.50">
    <property type="match status" value="1"/>
</dbReference>